<dbReference type="Gene3D" id="3.40.50.2000">
    <property type="entry name" value="Glycogen Phosphorylase B"/>
    <property type="match status" value="2"/>
</dbReference>
<dbReference type="RefSeq" id="WP_344455383.1">
    <property type="nucleotide sequence ID" value="NZ_BAAATZ010000029.1"/>
</dbReference>
<dbReference type="SUPFAM" id="SSF53756">
    <property type="entry name" value="UDP-Glycosyltransferase/glycogen phosphorylase"/>
    <property type="match status" value="1"/>
</dbReference>
<evidence type="ECO:0000256" key="2">
    <source>
        <dbReference type="ARBA" id="ARBA00022679"/>
    </source>
</evidence>
<dbReference type="InterPro" id="IPR051199">
    <property type="entry name" value="LPS_LOS_Heptosyltrfase"/>
</dbReference>
<dbReference type="Proteomes" id="UP001501842">
    <property type="component" value="Unassembled WGS sequence"/>
</dbReference>
<protein>
    <submittedName>
        <fullName evidence="3">Glycosyltransferase family 9 protein</fullName>
    </submittedName>
</protein>
<evidence type="ECO:0000256" key="1">
    <source>
        <dbReference type="ARBA" id="ARBA00022676"/>
    </source>
</evidence>
<comment type="caution">
    <text evidence="3">The sequence shown here is derived from an EMBL/GenBank/DDBJ whole genome shotgun (WGS) entry which is preliminary data.</text>
</comment>
<dbReference type="CDD" id="cd03789">
    <property type="entry name" value="GT9_LPS_heptosyltransferase"/>
    <property type="match status" value="1"/>
</dbReference>
<proteinExistence type="predicted"/>
<dbReference type="InterPro" id="IPR002201">
    <property type="entry name" value="Glyco_trans_9"/>
</dbReference>
<dbReference type="EMBL" id="BAAATZ010000029">
    <property type="protein sequence ID" value="GAA2735408.1"/>
    <property type="molecule type" value="Genomic_DNA"/>
</dbReference>
<keyword evidence="4" id="KW-1185">Reference proteome</keyword>
<dbReference type="PANTHER" id="PTHR30160:SF1">
    <property type="entry name" value="LIPOPOLYSACCHARIDE 1,2-N-ACETYLGLUCOSAMINETRANSFERASE-RELATED"/>
    <property type="match status" value="1"/>
</dbReference>
<keyword evidence="2" id="KW-0808">Transferase</keyword>
<gene>
    <name evidence="3" type="ORF">GCM10010439_60150</name>
</gene>
<organism evidence="3 4">
    <name type="scientific">Actinocorallia aurantiaca</name>
    <dbReference type="NCBI Taxonomy" id="46204"/>
    <lineage>
        <taxon>Bacteria</taxon>
        <taxon>Bacillati</taxon>
        <taxon>Actinomycetota</taxon>
        <taxon>Actinomycetes</taxon>
        <taxon>Streptosporangiales</taxon>
        <taxon>Thermomonosporaceae</taxon>
        <taxon>Actinocorallia</taxon>
    </lineage>
</organism>
<name>A0ABN3UM53_9ACTN</name>
<dbReference type="Pfam" id="PF01075">
    <property type="entry name" value="Glyco_transf_9"/>
    <property type="match status" value="1"/>
</dbReference>
<accession>A0ABN3UM53</accession>
<sequence length="310" mass="32503">MNAVLILRALGLGDFLTGVPAYRALRAAHPGSEIVLAAPGVLAPLTPLTGAVDRLLPTGELEPIPWSGPPPGLAVDLHGSGPASHRLIAATGARGQWVYGSPAASDVEGPWWKEEEHETVRWCRLLRWHRIPADPADLLLVPPGRPSPAPGATVVHPGAAHASRRWPAERFAQVALGLAAAGHRVVVTGGARERGLARRVAALAGLGAERVLAGLDLAALAALVAGARLVVSGDTGLAHLAFAYARPSVTLYGPVSPGLWGPPSDRRHRVIWHGEGARPGDAHGRRPDRRLLLIRPREVLEAALEGAPVR</sequence>
<keyword evidence="1" id="KW-0328">Glycosyltransferase</keyword>
<evidence type="ECO:0000313" key="4">
    <source>
        <dbReference type="Proteomes" id="UP001501842"/>
    </source>
</evidence>
<evidence type="ECO:0000313" key="3">
    <source>
        <dbReference type="EMBL" id="GAA2735408.1"/>
    </source>
</evidence>
<dbReference type="PANTHER" id="PTHR30160">
    <property type="entry name" value="TETRAACYLDISACCHARIDE 4'-KINASE-RELATED"/>
    <property type="match status" value="1"/>
</dbReference>
<reference evidence="3 4" key="1">
    <citation type="journal article" date="2019" name="Int. J. Syst. Evol. Microbiol.">
        <title>The Global Catalogue of Microorganisms (GCM) 10K type strain sequencing project: providing services to taxonomists for standard genome sequencing and annotation.</title>
        <authorList>
            <consortium name="The Broad Institute Genomics Platform"/>
            <consortium name="The Broad Institute Genome Sequencing Center for Infectious Disease"/>
            <person name="Wu L."/>
            <person name="Ma J."/>
        </authorList>
    </citation>
    <scope>NUCLEOTIDE SEQUENCE [LARGE SCALE GENOMIC DNA]</scope>
    <source>
        <strain evidence="3 4">JCM 8201</strain>
    </source>
</reference>